<organism evidence="1 2">
    <name type="scientific">Actinidia chinensis var. chinensis</name>
    <name type="common">Chinese soft-hair kiwi</name>
    <dbReference type="NCBI Taxonomy" id="1590841"/>
    <lineage>
        <taxon>Eukaryota</taxon>
        <taxon>Viridiplantae</taxon>
        <taxon>Streptophyta</taxon>
        <taxon>Embryophyta</taxon>
        <taxon>Tracheophyta</taxon>
        <taxon>Spermatophyta</taxon>
        <taxon>Magnoliopsida</taxon>
        <taxon>eudicotyledons</taxon>
        <taxon>Gunneridae</taxon>
        <taxon>Pentapetalae</taxon>
        <taxon>asterids</taxon>
        <taxon>Ericales</taxon>
        <taxon>Actinidiaceae</taxon>
        <taxon>Actinidia</taxon>
    </lineage>
</organism>
<dbReference type="InParanoid" id="A0A2R6QI60"/>
<dbReference type="STRING" id="1590841.A0A2R6QI60"/>
<proteinExistence type="predicted"/>
<dbReference type="Gramene" id="PSS08286">
    <property type="protein sequence ID" value="PSS08286"/>
    <property type="gene ID" value="CEY00_Acc18621"/>
</dbReference>
<sequence>MAASEVEDLRKMLPAGAPFPDEEHLDYSIAVEYDGPPVPYQVPKVDPLDLDSISIRTSSIVSVSDSVVVPVVLIVSSAKFSRGEDHSNSLASASPPPPVVEVEGRRATLVTFGFDKDEEEEDDFSSPRLSSVTNVVAHNHYHNHNRDEKYGNRLLLRKRDKGKGVCSRCGKGNKLIRERKACIIMKAERECFANQLRPEKLVVNGRQLRQEELAEVLGCSIPSHKLKPERYWRERILM</sequence>
<gene>
    <name evidence="1" type="ORF">CEY00_Acc18621</name>
</gene>
<protein>
    <submittedName>
        <fullName evidence="1">Extra-large guanine nucleotide-binding protein like</fullName>
    </submittedName>
</protein>
<keyword evidence="2" id="KW-1185">Reference proteome</keyword>
<dbReference type="EMBL" id="NKQK01000016">
    <property type="protein sequence ID" value="PSS08286.1"/>
    <property type="molecule type" value="Genomic_DNA"/>
</dbReference>
<dbReference type="OrthoDB" id="1750693at2759"/>
<dbReference type="PANTHER" id="PTHR36486">
    <property type="entry name" value="OS01G0977800 PROTEIN"/>
    <property type="match status" value="1"/>
</dbReference>
<comment type="caution">
    <text evidence="1">The sequence shown here is derived from an EMBL/GenBank/DDBJ whole genome shotgun (WGS) entry which is preliminary data.</text>
</comment>
<reference evidence="2" key="2">
    <citation type="journal article" date="2018" name="BMC Genomics">
        <title>A manually annotated Actinidia chinensis var. chinensis (kiwifruit) genome highlights the challenges associated with draft genomes and gene prediction in plants.</title>
        <authorList>
            <person name="Pilkington S.M."/>
            <person name="Crowhurst R."/>
            <person name="Hilario E."/>
            <person name="Nardozza S."/>
            <person name="Fraser L."/>
            <person name="Peng Y."/>
            <person name="Gunaseelan K."/>
            <person name="Simpson R."/>
            <person name="Tahir J."/>
            <person name="Deroles S.C."/>
            <person name="Templeton K."/>
            <person name="Luo Z."/>
            <person name="Davy M."/>
            <person name="Cheng C."/>
            <person name="McNeilage M."/>
            <person name="Scaglione D."/>
            <person name="Liu Y."/>
            <person name="Zhang Q."/>
            <person name="Datson P."/>
            <person name="De Silva N."/>
            <person name="Gardiner S.E."/>
            <person name="Bassett H."/>
            <person name="Chagne D."/>
            <person name="McCallum J."/>
            <person name="Dzierzon H."/>
            <person name="Deng C."/>
            <person name="Wang Y.Y."/>
            <person name="Barron L."/>
            <person name="Manako K."/>
            <person name="Bowen J."/>
            <person name="Foster T.M."/>
            <person name="Erridge Z.A."/>
            <person name="Tiffin H."/>
            <person name="Waite C.N."/>
            <person name="Davies K.M."/>
            <person name="Grierson E.P."/>
            <person name="Laing W.A."/>
            <person name="Kirk R."/>
            <person name="Chen X."/>
            <person name="Wood M."/>
            <person name="Montefiori M."/>
            <person name="Brummell D.A."/>
            <person name="Schwinn K.E."/>
            <person name="Catanach A."/>
            <person name="Fullerton C."/>
            <person name="Li D."/>
            <person name="Meiyalaghan S."/>
            <person name="Nieuwenhuizen N."/>
            <person name="Read N."/>
            <person name="Prakash R."/>
            <person name="Hunter D."/>
            <person name="Zhang H."/>
            <person name="McKenzie M."/>
            <person name="Knabel M."/>
            <person name="Harris A."/>
            <person name="Allan A.C."/>
            <person name="Gleave A."/>
            <person name="Chen A."/>
            <person name="Janssen B.J."/>
            <person name="Plunkett B."/>
            <person name="Ampomah-Dwamena C."/>
            <person name="Voogd C."/>
            <person name="Leif D."/>
            <person name="Lafferty D."/>
            <person name="Souleyre E.J.F."/>
            <person name="Varkonyi-Gasic E."/>
            <person name="Gambi F."/>
            <person name="Hanley J."/>
            <person name="Yao J.L."/>
            <person name="Cheung J."/>
            <person name="David K.M."/>
            <person name="Warren B."/>
            <person name="Marsh K."/>
            <person name="Snowden K.C."/>
            <person name="Lin-Wang K."/>
            <person name="Brian L."/>
            <person name="Martinez-Sanchez M."/>
            <person name="Wang M."/>
            <person name="Ileperuma N."/>
            <person name="Macnee N."/>
            <person name="Campin R."/>
            <person name="McAtee P."/>
            <person name="Drummond R.S.M."/>
            <person name="Espley R.V."/>
            <person name="Ireland H.S."/>
            <person name="Wu R."/>
            <person name="Atkinson R.G."/>
            <person name="Karunairetnam S."/>
            <person name="Bulley S."/>
            <person name="Chunkath S."/>
            <person name="Hanley Z."/>
            <person name="Storey R."/>
            <person name="Thrimawithana A.H."/>
            <person name="Thomson S."/>
            <person name="David C."/>
            <person name="Testolin R."/>
            <person name="Huang H."/>
            <person name="Hellens R.P."/>
            <person name="Schaffer R.J."/>
        </authorList>
    </citation>
    <scope>NUCLEOTIDE SEQUENCE [LARGE SCALE GENOMIC DNA]</scope>
    <source>
        <strain evidence="2">cv. Red5</strain>
    </source>
</reference>
<name>A0A2R6QI60_ACTCC</name>
<dbReference type="PANTHER" id="PTHR36486:SF4">
    <property type="entry name" value="PH DOMAIN-CONTAINING PROTEIN"/>
    <property type="match status" value="1"/>
</dbReference>
<accession>A0A2R6QI60</accession>
<evidence type="ECO:0000313" key="2">
    <source>
        <dbReference type="Proteomes" id="UP000241394"/>
    </source>
</evidence>
<reference evidence="1 2" key="1">
    <citation type="submission" date="2017-07" db="EMBL/GenBank/DDBJ databases">
        <title>An improved, manually edited Actinidia chinensis var. chinensis (kiwifruit) genome highlights the challenges associated with draft genomes and gene prediction in plants.</title>
        <authorList>
            <person name="Pilkington S."/>
            <person name="Crowhurst R."/>
            <person name="Hilario E."/>
            <person name="Nardozza S."/>
            <person name="Fraser L."/>
            <person name="Peng Y."/>
            <person name="Gunaseelan K."/>
            <person name="Simpson R."/>
            <person name="Tahir J."/>
            <person name="Deroles S."/>
            <person name="Templeton K."/>
            <person name="Luo Z."/>
            <person name="Davy M."/>
            <person name="Cheng C."/>
            <person name="Mcneilage M."/>
            <person name="Scaglione D."/>
            <person name="Liu Y."/>
            <person name="Zhang Q."/>
            <person name="Datson P."/>
            <person name="De Silva N."/>
            <person name="Gardiner S."/>
            <person name="Bassett H."/>
            <person name="Chagne D."/>
            <person name="Mccallum J."/>
            <person name="Dzierzon H."/>
            <person name="Deng C."/>
            <person name="Wang Y.-Y."/>
            <person name="Barron N."/>
            <person name="Manako K."/>
            <person name="Bowen J."/>
            <person name="Foster T."/>
            <person name="Erridge Z."/>
            <person name="Tiffin H."/>
            <person name="Waite C."/>
            <person name="Davies K."/>
            <person name="Grierson E."/>
            <person name="Laing W."/>
            <person name="Kirk R."/>
            <person name="Chen X."/>
            <person name="Wood M."/>
            <person name="Montefiori M."/>
            <person name="Brummell D."/>
            <person name="Schwinn K."/>
            <person name="Catanach A."/>
            <person name="Fullerton C."/>
            <person name="Li D."/>
            <person name="Meiyalaghan S."/>
            <person name="Nieuwenhuizen N."/>
            <person name="Read N."/>
            <person name="Prakash R."/>
            <person name="Hunter D."/>
            <person name="Zhang H."/>
            <person name="Mckenzie M."/>
            <person name="Knabel M."/>
            <person name="Harris A."/>
            <person name="Allan A."/>
            <person name="Chen A."/>
            <person name="Janssen B."/>
            <person name="Plunkett B."/>
            <person name="Dwamena C."/>
            <person name="Voogd C."/>
            <person name="Leif D."/>
            <person name="Lafferty D."/>
            <person name="Souleyre E."/>
            <person name="Varkonyi-Gasic E."/>
            <person name="Gambi F."/>
            <person name="Hanley J."/>
            <person name="Yao J.-L."/>
            <person name="Cheung J."/>
            <person name="David K."/>
            <person name="Warren B."/>
            <person name="Marsh K."/>
            <person name="Snowden K."/>
            <person name="Lin-Wang K."/>
            <person name="Brian L."/>
            <person name="Martinez-Sanchez M."/>
            <person name="Wang M."/>
            <person name="Ileperuma N."/>
            <person name="Macnee N."/>
            <person name="Campin R."/>
            <person name="Mcatee P."/>
            <person name="Drummond R."/>
            <person name="Espley R."/>
            <person name="Ireland H."/>
            <person name="Wu R."/>
            <person name="Atkinson R."/>
            <person name="Karunairetnam S."/>
            <person name="Bulley S."/>
            <person name="Chunkath S."/>
            <person name="Hanley Z."/>
            <person name="Storey R."/>
            <person name="Thrimawithana A."/>
            <person name="Thomson S."/>
            <person name="David C."/>
            <person name="Testolin R."/>
        </authorList>
    </citation>
    <scope>NUCLEOTIDE SEQUENCE [LARGE SCALE GENOMIC DNA]</scope>
    <source>
        <strain evidence="2">cv. Red5</strain>
        <tissue evidence="1">Young leaf</tissue>
    </source>
</reference>
<dbReference type="InterPro" id="IPR053057">
    <property type="entry name" value="XLG_GTP-binding"/>
</dbReference>
<evidence type="ECO:0000313" key="1">
    <source>
        <dbReference type="EMBL" id="PSS08286.1"/>
    </source>
</evidence>
<dbReference type="AlphaFoldDB" id="A0A2R6QI60"/>
<dbReference type="Proteomes" id="UP000241394">
    <property type="component" value="Chromosome LG16"/>
</dbReference>